<organism evidence="2 3">
    <name type="scientific">Caligus rogercresseyi</name>
    <name type="common">Sea louse</name>
    <dbReference type="NCBI Taxonomy" id="217165"/>
    <lineage>
        <taxon>Eukaryota</taxon>
        <taxon>Metazoa</taxon>
        <taxon>Ecdysozoa</taxon>
        <taxon>Arthropoda</taxon>
        <taxon>Crustacea</taxon>
        <taxon>Multicrustacea</taxon>
        <taxon>Hexanauplia</taxon>
        <taxon>Copepoda</taxon>
        <taxon>Siphonostomatoida</taxon>
        <taxon>Caligidae</taxon>
        <taxon>Caligus</taxon>
    </lineage>
</organism>
<gene>
    <name evidence="2" type="ORF">FKW44_001904</name>
</gene>
<feature type="region of interest" description="Disordered" evidence="1">
    <location>
        <begin position="24"/>
        <end position="68"/>
    </location>
</feature>
<sequence>SKREDSNSVRVAQDQVSYYLHLTQEQQQQQAREAVTSGGRGNAAASSNSGGGANSNSNTVVSTNNSNAAGNPAQVIQLHPTQMVSTPIPPPGSIQIVQQIVGPNGEIQQIPIQLTSQQLGLIRAQMTGPSQTPLVIQTAPIQPAALQSATPVVSASAAPQTIQISNTGGVQQVYTISQE</sequence>
<evidence type="ECO:0000256" key="1">
    <source>
        <dbReference type="SAM" id="MobiDB-lite"/>
    </source>
</evidence>
<dbReference type="AlphaFoldDB" id="A0A7T8KJG8"/>
<feature type="compositionally biased region" description="Low complexity" evidence="1">
    <location>
        <begin position="42"/>
        <end position="68"/>
    </location>
</feature>
<keyword evidence="3" id="KW-1185">Reference proteome</keyword>
<proteinExistence type="predicted"/>
<dbReference type="Proteomes" id="UP000595437">
    <property type="component" value="Chromosome 1"/>
</dbReference>
<accession>A0A7T8KJG8</accession>
<dbReference type="EMBL" id="CP045890">
    <property type="protein sequence ID" value="QQP57042.1"/>
    <property type="molecule type" value="Genomic_DNA"/>
</dbReference>
<dbReference type="OrthoDB" id="1272441at2759"/>
<evidence type="ECO:0000313" key="3">
    <source>
        <dbReference type="Proteomes" id="UP000595437"/>
    </source>
</evidence>
<feature type="non-terminal residue" evidence="2">
    <location>
        <position position="1"/>
    </location>
</feature>
<evidence type="ECO:0000313" key="2">
    <source>
        <dbReference type="EMBL" id="QQP57042.1"/>
    </source>
</evidence>
<name>A0A7T8KJG8_CALRO</name>
<protein>
    <submittedName>
        <fullName evidence="2">Nuclear transcription factor Y subunit gamma</fullName>
    </submittedName>
</protein>
<reference evidence="3" key="1">
    <citation type="submission" date="2021-01" db="EMBL/GenBank/DDBJ databases">
        <title>Caligus Genome Assembly.</title>
        <authorList>
            <person name="Gallardo-Escarate C."/>
        </authorList>
    </citation>
    <scope>NUCLEOTIDE SEQUENCE [LARGE SCALE GENOMIC DNA]</scope>
</reference>